<sequence length="113" mass="12768">MSTIYSVDSLKEIAGDDQDFMAVVAETFLTEIPPDLEALVGAVENDNRELAYQFAHKMKPNIEMFGIDLLKDITAIETWTRSSKNKSAIQDTVEKVNTTLHKVFEQLKKDFAL</sequence>
<dbReference type="AlphaFoldDB" id="A0A9X1FP00"/>
<gene>
    <name evidence="1" type="ORF">KXJ69_07050</name>
</gene>
<evidence type="ECO:0000313" key="1">
    <source>
        <dbReference type="EMBL" id="MBW2937860.1"/>
    </source>
</evidence>
<reference evidence="1" key="1">
    <citation type="submission" date="2021-07" db="EMBL/GenBank/DDBJ databases">
        <title>Aureisphaera sp. CAU 1614 isolated from sea sediment.</title>
        <authorList>
            <person name="Kim W."/>
        </authorList>
    </citation>
    <scope>NUCLEOTIDE SEQUENCE</scope>
    <source>
        <strain evidence="1">CAU 1614</strain>
    </source>
</reference>
<protein>
    <submittedName>
        <fullName evidence="1">Hpt domain-containing protein</fullName>
    </submittedName>
</protein>
<proteinExistence type="predicted"/>
<organism evidence="1 2">
    <name type="scientific">Halomarinibacterium sedimenti</name>
    <dbReference type="NCBI Taxonomy" id="2857106"/>
    <lineage>
        <taxon>Bacteria</taxon>
        <taxon>Pseudomonadati</taxon>
        <taxon>Bacteroidota</taxon>
        <taxon>Flavobacteriia</taxon>
        <taxon>Flavobacteriales</taxon>
        <taxon>Flavobacteriaceae</taxon>
        <taxon>Halomarinibacterium</taxon>
    </lineage>
</organism>
<evidence type="ECO:0000313" key="2">
    <source>
        <dbReference type="Proteomes" id="UP001138686"/>
    </source>
</evidence>
<dbReference type="Proteomes" id="UP001138686">
    <property type="component" value="Unassembled WGS sequence"/>
</dbReference>
<accession>A0A9X1FP00</accession>
<dbReference type="RefSeq" id="WP_219052287.1">
    <property type="nucleotide sequence ID" value="NZ_JAHWDP010000002.1"/>
</dbReference>
<comment type="caution">
    <text evidence="1">The sequence shown here is derived from an EMBL/GenBank/DDBJ whole genome shotgun (WGS) entry which is preliminary data.</text>
</comment>
<keyword evidence="2" id="KW-1185">Reference proteome</keyword>
<dbReference type="EMBL" id="JAHWDP010000002">
    <property type="protein sequence ID" value="MBW2937860.1"/>
    <property type="molecule type" value="Genomic_DNA"/>
</dbReference>
<name>A0A9X1FP00_9FLAO</name>